<evidence type="ECO:0000313" key="6">
    <source>
        <dbReference type="Proteomes" id="UP000601522"/>
    </source>
</evidence>
<reference evidence="5 6" key="1">
    <citation type="submission" date="2020-08" db="EMBL/GenBank/DDBJ databases">
        <title>Genome public.</title>
        <authorList>
            <person name="Liu C."/>
            <person name="Sun Q."/>
        </authorList>
    </citation>
    <scope>NUCLEOTIDE SEQUENCE [LARGE SCALE GENOMIC DNA]</scope>
    <source>
        <strain evidence="5 6">NSJ-26</strain>
    </source>
</reference>
<protein>
    <submittedName>
        <fullName evidence="5">Class A sortase</fullName>
    </submittedName>
</protein>
<dbReference type="SUPFAM" id="SSF63817">
    <property type="entry name" value="Sortase"/>
    <property type="match status" value="1"/>
</dbReference>
<evidence type="ECO:0000256" key="4">
    <source>
        <dbReference type="PIRSR" id="PIRSR605754-1"/>
    </source>
</evidence>
<dbReference type="CDD" id="cd06165">
    <property type="entry name" value="Sortase_A"/>
    <property type="match status" value="1"/>
</dbReference>
<dbReference type="InterPro" id="IPR042007">
    <property type="entry name" value="Sortase_A"/>
</dbReference>
<keyword evidence="2" id="KW-0378">Hydrolase</keyword>
<dbReference type="Gene3D" id="2.40.260.10">
    <property type="entry name" value="Sortase"/>
    <property type="match status" value="1"/>
</dbReference>
<dbReference type="NCBIfam" id="TIGR01076">
    <property type="entry name" value="sortase_fam"/>
    <property type="match status" value="1"/>
</dbReference>
<feature type="active site" description="Acyl-thioester intermediate" evidence="4">
    <location>
        <position position="194"/>
    </location>
</feature>
<keyword evidence="1" id="KW-0645">Protease</keyword>
<dbReference type="InterPro" id="IPR023365">
    <property type="entry name" value="Sortase_dom-sf"/>
</dbReference>
<accession>A0A926EXK8</accession>
<dbReference type="Proteomes" id="UP000601522">
    <property type="component" value="Unassembled WGS sequence"/>
</dbReference>
<sequence>MKRIISLVLIIIGILLILTPITSEQIIKYYGKNLIDNGTHNEELKFNNSREIEAEFDYSAIDDVDIMAILRGSMNFNKELAIGLLLIPDLDMELPIMNGLSNSNLMVGASTMKPDQSFGKGNFTLAGHYMKNKDLLFGNLMDIEIGTIVYVSNGENIYEYEIYDRVLVPDTEIEMLSDERSKEVGKPIISLMTCYFSSDSGKRFFALGELVDEYPVE</sequence>
<evidence type="ECO:0000256" key="3">
    <source>
        <dbReference type="ARBA" id="ARBA00022807"/>
    </source>
</evidence>
<evidence type="ECO:0000256" key="2">
    <source>
        <dbReference type="ARBA" id="ARBA00022801"/>
    </source>
</evidence>
<dbReference type="InterPro" id="IPR005754">
    <property type="entry name" value="Sortase"/>
</dbReference>
<name>A0A926EXK8_9FIRM</name>
<keyword evidence="6" id="KW-1185">Reference proteome</keyword>
<dbReference type="GO" id="GO:0008234">
    <property type="term" value="F:cysteine-type peptidase activity"/>
    <property type="evidence" value="ECO:0007669"/>
    <property type="project" value="UniProtKB-KW"/>
</dbReference>
<proteinExistence type="predicted"/>
<evidence type="ECO:0000256" key="1">
    <source>
        <dbReference type="ARBA" id="ARBA00022670"/>
    </source>
</evidence>
<comment type="caution">
    <text evidence="5">The sequence shown here is derived from an EMBL/GenBank/DDBJ whole genome shotgun (WGS) entry which is preliminary data.</text>
</comment>
<feature type="active site" description="Proton donor/acceptor" evidence="4">
    <location>
        <position position="128"/>
    </location>
</feature>
<organism evidence="5 6">
    <name type="scientific">Wansuia hejianensis</name>
    <dbReference type="NCBI Taxonomy" id="2763667"/>
    <lineage>
        <taxon>Bacteria</taxon>
        <taxon>Bacillati</taxon>
        <taxon>Bacillota</taxon>
        <taxon>Clostridia</taxon>
        <taxon>Lachnospirales</taxon>
        <taxon>Lachnospiraceae</taxon>
        <taxon>Wansuia</taxon>
    </lineage>
</organism>
<dbReference type="GO" id="GO:0006508">
    <property type="term" value="P:proteolysis"/>
    <property type="evidence" value="ECO:0007669"/>
    <property type="project" value="UniProtKB-KW"/>
</dbReference>
<gene>
    <name evidence="5" type="ORF">H8689_03460</name>
</gene>
<keyword evidence="3" id="KW-0788">Thiol protease</keyword>
<dbReference type="AlphaFoldDB" id="A0A926EXK8"/>
<evidence type="ECO:0000313" key="5">
    <source>
        <dbReference type="EMBL" id="MBC8590198.1"/>
    </source>
</evidence>
<dbReference type="Pfam" id="PF04203">
    <property type="entry name" value="Sortase"/>
    <property type="match status" value="1"/>
</dbReference>
<dbReference type="EMBL" id="JACRTK010000001">
    <property type="protein sequence ID" value="MBC8590198.1"/>
    <property type="molecule type" value="Genomic_DNA"/>
</dbReference>
<dbReference type="RefSeq" id="WP_249323019.1">
    <property type="nucleotide sequence ID" value="NZ_JACRTK010000001.1"/>
</dbReference>